<dbReference type="Pfam" id="PF00126">
    <property type="entry name" value="HTH_1"/>
    <property type="match status" value="1"/>
</dbReference>
<evidence type="ECO:0000259" key="5">
    <source>
        <dbReference type="PROSITE" id="PS50931"/>
    </source>
</evidence>
<keyword evidence="3" id="KW-0238">DNA-binding</keyword>
<comment type="similarity">
    <text evidence="1">Belongs to the LysR transcriptional regulatory family.</text>
</comment>
<keyword evidence="2" id="KW-0805">Transcription regulation</keyword>
<evidence type="ECO:0000256" key="2">
    <source>
        <dbReference type="ARBA" id="ARBA00023015"/>
    </source>
</evidence>
<sequence length="295" mass="32245">MSLLLSFESAARQRSFTRAAEELSLTPSAVSRQVQVLEEMLGVALFQRNGRHIEPTEAGKLYLKEMTAALSRIRNATLQVSAQPFGGGVINLAILPTFASTWLMPRLHAFYEQHPGILVHVHSRIGEIDLDAIGMDAVINAGDGQWAGLVSHWLVGEELVVVASPALLARRPIASAEDLYDHLLLQIGSRADNWSRWFAARQLAPERVRLGPRFELTSHLIQAAATGIGVGLVAKCLCQSELNSGALVMALDTVFPSDLSYYFSYPPHKLAIPALNVFRDWLLQTSAEANSAARV</sequence>
<keyword evidence="4" id="KW-0804">Transcription</keyword>
<name>A0ABU9WS09_9BURK</name>
<dbReference type="Gene3D" id="3.40.190.10">
    <property type="entry name" value="Periplasmic binding protein-like II"/>
    <property type="match status" value="2"/>
</dbReference>
<accession>A0ABU9WS09</accession>
<evidence type="ECO:0000313" key="7">
    <source>
        <dbReference type="Proteomes" id="UP001466933"/>
    </source>
</evidence>
<dbReference type="SUPFAM" id="SSF46785">
    <property type="entry name" value="Winged helix' DNA-binding domain"/>
    <property type="match status" value="1"/>
</dbReference>
<dbReference type="SUPFAM" id="SSF53850">
    <property type="entry name" value="Periplasmic binding protein-like II"/>
    <property type="match status" value="1"/>
</dbReference>
<feature type="domain" description="HTH lysR-type" evidence="5">
    <location>
        <begin position="1"/>
        <end position="56"/>
    </location>
</feature>
<dbReference type="InterPro" id="IPR000847">
    <property type="entry name" value="LysR_HTH_N"/>
</dbReference>
<evidence type="ECO:0000256" key="3">
    <source>
        <dbReference type="ARBA" id="ARBA00023125"/>
    </source>
</evidence>
<keyword evidence="7" id="KW-1185">Reference proteome</keyword>
<reference evidence="6 7" key="1">
    <citation type="submission" date="2024-05" db="EMBL/GenBank/DDBJ databases">
        <title>Burkholderia sp. Nov. a novel bacteria isolated from rhizosphere soil of Camellia sinensis.</title>
        <authorList>
            <person name="Dong Y."/>
        </authorList>
    </citation>
    <scope>NUCLEOTIDE SEQUENCE [LARGE SCALE GENOMIC DNA]</scope>
    <source>
        <strain evidence="6 7">GS2Y</strain>
    </source>
</reference>
<dbReference type="Pfam" id="PF03466">
    <property type="entry name" value="LysR_substrate"/>
    <property type="match status" value="1"/>
</dbReference>
<dbReference type="PRINTS" id="PR00039">
    <property type="entry name" value="HTHLYSR"/>
</dbReference>
<dbReference type="RefSeq" id="WP_343494920.1">
    <property type="nucleotide sequence ID" value="NZ_JBCPYA010000020.1"/>
</dbReference>
<dbReference type="PROSITE" id="PS50931">
    <property type="entry name" value="HTH_LYSR"/>
    <property type="match status" value="1"/>
</dbReference>
<dbReference type="Gene3D" id="1.10.10.10">
    <property type="entry name" value="Winged helix-like DNA-binding domain superfamily/Winged helix DNA-binding domain"/>
    <property type="match status" value="1"/>
</dbReference>
<dbReference type="EMBL" id="JBCPYA010000020">
    <property type="protein sequence ID" value="MEN2474806.1"/>
    <property type="molecule type" value="Genomic_DNA"/>
</dbReference>
<dbReference type="InterPro" id="IPR058163">
    <property type="entry name" value="LysR-type_TF_proteobact-type"/>
</dbReference>
<dbReference type="Proteomes" id="UP001466933">
    <property type="component" value="Unassembled WGS sequence"/>
</dbReference>
<evidence type="ECO:0000256" key="4">
    <source>
        <dbReference type="ARBA" id="ARBA00023163"/>
    </source>
</evidence>
<dbReference type="PANTHER" id="PTHR30537:SF26">
    <property type="entry name" value="GLYCINE CLEAVAGE SYSTEM TRANSCRIPTIONAL ACTIVATOR"/>
    <property type="match status" value="1"/>
</dbReference>
<organism evidence="6 7">
    <name type="scientific">Burkholderia theae</name>
    <dbReference type="NCBI Taxonomy" id="3143496"/>
    <lineage>
        <taxon>Bacteria</taxon>
        <taxon>Pseudomonadati</taxon>
        <taxon>Pseudomonadota</taxon>
        <taxon>Betaproteobacteria</taxon>
        <taxon>Burkholderiales</taxon>
        <taxon>Burkholderiaceae</taxon>
        <taxon>Burkholderia</taxon>
    </lineage>
</organism>
<proteinExistence type="inferred from homology"/>
<dbReference type="CDD" id="cd08432">
    <property type="entry name" value="PBP2_GcdR_TrpI_HvrB_AmpR_like"/>
    <property type="match status" value="1"/>
</dbReference>
<evidence type="ECO:0000256" key="1">
    <source>
        <dbReference type="ARBA" id="ARBA00009437"/>
    </source>
</evidence>
<comment type="caution">
    <text evidence="6">The sequence shown here is derived from an EMBL/GenBank/DDBJ whole genome shotgun (WGS) entry which is preliminary data.</text>
</comment>
<protein>
    <submittedName>
        <fullName evidence="6">LysR substrate-binding domain-containing protein</fullName>
    </submittedName>
</protein>
<gene>
    <name evidence="6" type="ORF">VOI36_33360</name>
</gene>
<dbReference type="InterPro" id="IPR036388">
    <property type="entry name" value="WH-like_DNA-bd_sf"/>
</dbReference>
<dbReference type="PANTHER" id="PTHR30537">
    <property type="entry name" value="HTH-TYPE TRANSCRIPTIONAL REGULATOR"/>
    <property type="match status" value="1"/>
</dbReference>
<dbReference type="InterPro" id="IPR036390">
    <property type="entry name" value="WH_DNA-bd_sf"/>
</dbReference>
<dbReference type="InterPro" id="IPR005119">
    <property type="entry name" value="LysR_subst-bd"/>
</dbReference>
<evidence type="ECO:0000313" key="6">
    <source>
        <dbReference type="EMBL" id="MEN2474806.1"/>
    </source>
</evidence>